<evidence type="ECO:0000256" key="2">
    <source>
        <dbReference type="PROSITE-ProRule" id="PRU00335"/>
    </source>
</evidence>
<organism evidence="4 5">
    <name type="scientific">Porcincola intestinalis</name>
    <dbReference type="NCBI Taxonomy" id="2606632"/>
    <lineage>
        <taxon>Bacteria</taxon>
        <taxon>Bacillati</taxon>
        <taxon>Bacillota</taxon>
        <taxon>Clostridia</taxon>
        <taxon>Lachnospirales</taxon>
        <taxon>Lachnospiraceae</taxon>
        <taxon>Porcincola</taxon>
    </lineage>
</organism>
<reference evidence="4 5" key="1">
    <citation type="submission" date="2019-08" db="EMBL/GenBank/DDBJ databases">
        <title>In-depth cultivation of the pig gut microbiome towards novel bacterial diversity and tailored functional studies.</title>
        <authorList>
            <person name="Wylensek D."/>
            <person name="Hitch T.C.A."/>
            <person name="Clavel T."/>
        </authorList>
    </citation>
    <scope>NUCLEOTIDE SEQUENCE [LARGE SCALE GENOMIC DNA]</scope>
    <source>
        <strain evidence="4 5">Oil+RF-744-WCA-WT-11</strain>
    </source>
</reference>
<evidence type="ECO:0000256" key="1">
    <source>
        <dbReference type="ARBA" id="ARBA00023125"/>
    </source>
</evidence>
<feature type="DNA-binding region" description="H-T-H motif" evidence="2">
    <location>
        <begin position="25"/>
        <end position="44"/>
    </location>
</feature>
<dbReference type="EMBL" id="VULZ01000009">
    <property type="protein sequence ID" value="MSS15151.1"/>
    <property type="molecule type" value="Genomic_DNA"/>
</dbReference>
<name>A0A6L5X473_9FIRM</name>
<comment type="caution">
    <text evidence="4">The sequence shown here is derived from an EMBL/GenBank/DDBJ whole genome shotgun (WGS) entry which is preliminary data.</text>
</comment>
<evidence type="ECO:0000259" key="3">
    <source>
        <dbReference type="PROSITE" id="PS50977"/>
    </source>
</evidence>
<dbReference type="PROSITE" id="PS50977">
    <property type="entry name" value="HTH_TETR_2"/>
    <property type="match status" value="1"/>
</dbReference>
<dbReference type="Proteomes" id="UP000481852">
    <property type="component" value="Unassembled WGS sequence"/>
</dbReference>
<protein>
    <submittedName>
        <fullName evidence="4">TetR/AcrR family transcriptional regulator</fullName>
    </submittedName>
</protein>
<dbReference type="InterPro" id="IPR050624">
    <property type="entry name" value="HTH-type_Tx_Regulator"/>
</dbReference>
<dbReference type="RefSeq" id="WP_154525715.1">
    <property type="nucleotide sequence ID" value="NZ_JAQYJL010000022.1"/>
</dbReference>
<feature type="domain" description="HTH tetR-type" evidence="3">
    <location>
        <begin position="2"/>
        <end position="62"/>
    </location>
</feature>
<sequence length="192" mass="21666">MEPARIRIKQAFRGLLSKEAFSKISVAEICREAKLSRVTFYLWYDGKDTLLNDCFQDIVNEGMHYFSQFRNDSSVSSVKTDCHALLETIFYLASEYHEFASHLFIDSGREDQFLYSRFNTIVMQKVTELMKEHSGQIASPLTLTETASFLAGGLGSMIREDLKSGLPSSTVHEHASAMLDHVLSTGLFISDC</sequence>
<dbReference type="GO" id="GO:0003677">
    <property type="term" value="F:DNA binding"/>
    <property type="evidence" value="ECO:0007669"/>
    <property type="project" value="UniProtKB-UniRule"/>
</dbReference>
<proteinExistence type="predicted"/>
<dbReference type="SUPFAM" id="SSF46689">
    <property type="entry name" value="Homeodomain-like"/>
    <property type="match status" value="1"/>
</dbReference>
<dbReference type="InterPro" id="IPR001647">
    <property type="entry name" value="HTH_TetR"/>
</dbReference>
<evidence type="ECO:0000313" key="4">
    <source>
        <dbReference type="EMBL" id="MSS15151.1"/>
    </source>
</evidence>
<dbReference type="AlphaFoldDB" id="A0A6L5X473"/>
<keyword evidence="5" id="KW-1185">Reference proteome</keyword>
<gene>
    <name evidence="4" type="ORF">FYJ35_08915</name>
</gene>
<keyword evidence="1 2" id="KW-0238">DNA-binding</keyword>
<accession>A0A6L5X473</accession>
<dbReference type="PANTHER" id="PTHR43479">
    <property type="entry name" value="ACREF/ENVCD OPERON REPRESSOR-RELATED"/>
    <property type="match status" value="1"/>
</dbReference>
<dbReference type="PANTHER" id="PTHR43479:SF11">
    <property type="entry name" value="ACREF_ENVCD OPERON REPRESSOR-RELATED"/>
    <property type="match status" value="1"/>
</dbReference>
<dbReference type="Gene3D" id="1.10.357.10">
    <property type="entry name" value="Tetracycline Repressor, domain 2"/>
    <property type="match status" value="1"/>
</dbReference>
<evidence type="ECO:0000313" key="5">
    <source>
        <dbReference type="Proteomes" id="UP000481852"/>
    </source>
</evidence>
<dbReference type="InterPro" id="IPR009057">
    <property type="entry name" value="Homeodomain-like_sf"/>
</dbReference>